<comment type="similarity">
    <text evidence="1">Belongs to the membrane fusion protein (MFP) (TC 8.A.1) family.</text>
</comment>
<feature type="domain" description="CusB-like barrel-sandwich hybrid" evidence="6">
    <location>
        <begin position="170"/>
        <end position="289"/>
    </location>
</feature>
<feature type="domain" description="CzcB-like C-terminal circularly permuted SH3-like" evidence="8">
    <location>
        <begin position="377"/>
        <end position="439"/>
    </location>
</feature>
<evidence type="ECO:0000313" key="10">
    <source>
        <dbReference type="EMBL" id="QEN02830.1"/>
    </source>
</evidence>
<evidence type="ECO:0000256" key="3">
    <source>
        <dbReference type="ARBA" id="ARBA00022729"/>
    </source>
</evidence>
<dbReference type="NCBIfam" id="TIGR01730">
    <property type="entry name" value="RND_mfp"/>
    <property type="match status" value="1"/>
</dbReference>
<dbReference type="GO" id="GO:0060003">
    <property type="term" value="P:copper ion export"/>
    <property type="evidence" value="ECO:0007669"/>
    <property type="project" value="TreeGrafter"/>
</dbReference>
<name>A0A5C1Q6U3_9BURK</name>
<evidence type="ECO:0000259" key="8">
    <source>
        <dbReference type="Pfam" id="PF25975"/>
    </source>
</evidence>
<dbReference type="GO" id="GO:0030288">
    <property type="term" value="C:outer membrane-bounded periplasmic space"/>
    <property type="evidence" value="ECO:0007669"/>
    <property type="project" value="TreeGrafter"/>
</dbReference>
<dbReference type="InterPro" id="IPR058791">
    <property type="entry name" value="3HB_CusB"/>
</dbReference>
<dbReference type="AlphaFoldDB" id="A0A5C1Q6U3"/>
<feature type="domain" description="CusB-like beta-barrel" evidence="7">
    <location>
        <begin position="293"/>
        <end position="369"/>
    </location>
</feature>
<evidence type="ECO:0000259" key="5">
    <source>
        <dbReference type="Pfam" id="PF25869"/>
    </source>
</evidence>
<dbReference type="Gene3D" id="2.40.30.170">
    <property type="match status" value="1"/>
</dbReference>
<dbReference type="RefSeq" id="WP_149505452.1">
    <property type="nucleotide sequence ID" value="NZ_CP035709.1"/>
</dbReference>
<dbReference type="FunFam" id="2.40.420.20:FF:000003">
    <property type="entry name" value="Cation efflux system protein cusB"/>
    <property type="match status" value="1"/>
</dbReference>
<reference evidence="10 11" key="1">
    <citation type="submission" date="2019-02" db="EMBL/GenBank/DDBJ databases">
        <title>Complete Genome Sequence and Methylome Analysis of Sphaerotilus natans subsp. sulfidivorans D-507.</title>
        <authorList>
            <person name="Fomenkov A."/>
            <person name="Gridneva E."/>
            <person name="Smolyakov D."/>
            <person name="Dubinina G."/>
            <person name="Vincze T."/>
            <person name="Grabovich M."/>
            <person name="Roberts R.J."/>
        </authorList>
    </citation>
    <scope>NUCLEOTIDE SEQUENCE [LARGE SCALE GENOMIC DNA]</scope>
    <source>
        <strain evidence="10 11">D-507</strain>
        <plasmid evidence="11">psna507_unt12</plasmid>
        <plasmid evidence="10">pSna507_unt12</plasmid>
    </source>
</reference>
<dbReference type="SUPFAM" id="SSF111369">
    <property type="entry name" value="HlyD-like secretion proteins"/>
    <property type="match status" value="1"/>
</dbReference>
<evidence type="ECO:0000256" key="1">
    <source>
        <dbReference type="ARBA" id="ARBA00009477"/>
    </source>
</evidence>
<dbReference type="GO" id="GO:0015679">
    <property type="term" value="P:plasma membrane copper ion transport"/>
    <property type="evidence" value="ECO:0007669"/>
    <property type="project" value="TreeGrafter"/>
</dbReference>
<geneLocation type="plasmid" evidence="10">
    <name>pSna507_unt12</name>
</geneLocation>
<dbReference type="Pfam" id="PF25975">
    <property type="entry name" value="CzcB_C"/>
    <property type="match status" value="1"/>
</dbReference>
<dbReference type="InterPro" id="IPR051909">
    <property type="entry name" value="MFP_Cation_Efflux"/>
</dbReference>
<evidence type="ECO:0000259" key="6">
    <source>
        <dbReference type="Pfam" id="PF25919"/>
    </source>
</evidence>
<dbReference type="Pfam" id="PF11604">
    <property type="entry name" value="CusF_Ec"/>
    <property type="match status" value="1"/>
</dbReference>
<gene>
    <name evidence="9" type="ORF">ABIC99_003755</name>
    <name evidence="10" type="ORF">EWH46_18345</name>
</gene>
<proteinExistence type="inferred from homology"/>
<evidence type="ECO:0000256" key="2">
    <source>
        <dbReference type="ARBA" id="ARBA00022448"/>
    </source>
</evidence>
<dbReference type="PANTHER" id="PTHR30097:SF15">
    <property type="entry name" value="CATION EFFLUX SYSTEM PROTEIN CUSB"/>
    <property type="match status" value="1"/>
</dbReference>
<dbReference type="Gene3D" id="6.10.140.730">
    <property type="match status" value="1"/>
</dbReference>
<dbReference type="OrthoDB" id="9806939at2"/>
<dbReference type="InterPro" id="IPR042230">
    <property type="entry name" value="CusF_sf"/>
</dbReference>
<dbReference type="GO" id="GO:0046914">
    <property type="term" value="F:transition metal ion binding"/>
    <property type="evidence" value="ECO:0007669"/>
    <property type="project" value="TreeGrafter"/>
</dbReference>
<accession>A0A5C1Q6U3</accession>
<dbReference type="EMBL" id="CP035709">
    <property type="protein sequence ID" value="QEN02830.1"/>
    <property type="molecule type" value="Genomic_DNA"/>
</dbReference>
<dbReference type="FunFam" id="2.40.30.170:FF:000010">
    <property type="entry name" value="Efflux RND transporter periplasmic adaptor subunit"/>
    <property type="match status" value="1"/>
</dbReference>
<evidence type="ECO:0000313" key="9">
    <source>
        <dbReference type="EMBL" id="MET3605920.1"/>
    </source>
</evidence>
<evidence type="ECO:0000313" key="11">
    <source>
        <dbReference type="Proteomes" id="UP000323522"/>
    </source>
</evidence>
<dbReference type="Proteomes" id="UP000323522">
    <property type="component" value="Plasmid pSna507_unt12"/>
</dbReference>
<keyword evidence="10" id="KW-0614">Plasmid</keyword>
<protein>
    <submittedName>
        <fullName evidence="9">Cu(I)/Ag(I) efflux system membrane fusion protein</fullName>
    </submittedName>
    <submittedName>
        <fullName evidence="10">Efflux RND transporter periplasmic adaptor subunit</fullName>
    </submittedName>
</protein>
<dbReference type="Gene3D" id="2.40.50.320">
    <property type="entry name" value="Copper binding periplasmic protein CusF"/>
    <property type="match status" value="1"/>
</dbReference>
<keyword evidence="3" id="KW-0732">Signal</keyword>
<keyword evidence="12" id="KW-1185">Reference proteome</keyword>
<reference evidence="9 12" key="2">
    <citation type="submission" date="2024-06" db="EMBL/GenBank/DDBJ databases">
        <title>Genomic Encyclopedia of Type Strains, Phase IV (KMG-IV): sequencing the most valuable type-strain genomes for metagenomic binning, comparative biology and taxonomic classification.</title>
        <authorList>
            <person name="Goeker M."/>
        </authorList>
    </citation>
    <scope>NUCLEOTIDE SEQUENCE [LARGE SCALE GENOMIC DNA]</scope>
    <source>
        <strain evidence="9 12">D-501</strain>
    </source>
</reference>
<dbReference type="InterPro" id="IPR058649">
    <property type="entry name" value="CzcB_C"/>
</dbReference>
<keyword evidence="4" id="KW-0406">Ion transport</keyword>
<dbReference type="KEGG" id="snn:EWH46_18345"/>
<dbReference type="InterPro" id="IPR058792">
    <property type="entry name" value="Beta-barrel_RND_2"/>
</dbReference>
<dbReference type="InterPro" id="IPR021647">
    <property type="entry name" value="CusF_Ec"/>
</dbReference>
<dbReference type="Gene3D" id="2.40.420.20">
    <property type="match status" value="1"/>
</dbReference>
<dbReference type="GO" id="GO:0022857">
    <property type="term" value="F:transmembrane transporter activity"/>
    <property type="evidence" value="ECO:0007669"/>
    <property type="project" value="InterPro"/>
</dbReference>
<evidence type="ECO:0000259" key="7">
    <source>
        <dbReference type="Pfam" id="PF25954"/>
    </source>
</evidence>
<dbReference type="InterPro" id="IPR058790">
    <property type="entry name" value="BSH_CusB"/>
</dbReference>
<dbReference type="EMBL" id="JBEPLS010000027">
    <property type="protein sequence ID" value="MET3605920.1"/>
    <property type="molecule type" value="Genomic_DNA"/>
</dbReference>
<dbReference type="Pfam" id="PF25954">
    <property type="entry name" value="Beta-barrel_RND_2"/>
    <property type="match status" value="1"/>
</dbReference>
<evidence type="ECO:0000313" key="12">
    <source>
        <dbReference type="Proteomes" id="UP001549111"/>
    </source>
</evidence>
<sequence>MKLKRNSLLVGLMATSILGAAGYGLYTTGLQRGMGMAAASAPAASPMPATQAVPQTIAQGEDATRRHVTAGLKAGDVDPVTGRKILYYHDPMMPGNRFDKPAKSPFMDMMLVPVYADGGGDGGASEGSTVTVSPRLQQNLGVRTAPVTEGMLSPPVTAVGSIAFNERDQATVQARATGYVERLHVRATLDRVAKGQALAELYVPDWVAAQEEFLSVRRMQGTDLAPLVEAARQRMRQIGMNETQIASVERSGQTQARTILVAPIGGVVTELAVREGMTVMAGTTLLRLNGLGTVWADAEVPESQAALLRPGAGVRAKSPAVPGATLDGRVQALLPEVNPTTRTRKARIELANPGGRLVPGMSVQMQFADLQADKALLVPTEAVIQTGRRTVVIVADGDGRSGHFRPVEVEIGTESGGQTEVRRGLQVGQRVVVSSQFLIDSEASLKGVEARLNAAESKPQAADTTPRHEGDATVESLSRDALTLSHGPIPSLKWGPMTMDFKPPPQGLPSGLKAGDKVRFEFYMGADNLPQLTAVTMQASAFKAKPVTGAKTGSQP</sequence>
<dbReference type="InterPro" id="IPR006143">
    <property type="entry name" value="RND_pump_MFP"/>
</dbReference>
<dbReference type="Pfam" id="PF25869">
    <property type="entry name" value="3HB_CusB"/>
    <property type="match status" value="1"/>
</dbReference>
<dbReference type="Gene3D" id="2.40.50.100">
    <property type="match status" value="1"/>
</dbReference>
<dbReference type="PANTHER" id="PTHR30097">
    <property type="entry name" value="CATION EFFLUX SYSTEM PROTEIN CUSB"/>
    <property type="match status" value="1"/>
</dbReference>
<dbReference type="Pfam" id="PF25919">
    <property type="entry name" value="BSH_CusB"/>
    <property type="match status" value="1"/>
</dbReference>
<geneLocation type="plasmid" evidence="11">
    <name>psna507_unt12</name>
</geneLocation>
<dbReference type="GO" id="GO:0016020">
    <property type="term" value="C:membrane"/>
    <property type="evidence" value="ECO:0007669"/>
    <property type="project" value="InterPro"/>
</dbReference>
<dbReference type="Proteomes" id="UP001549111">
    <property type="component" value="Unassembled WGS sequence"/>
</dbReference>
<organism evidence="10 11">
    <name type="scientific">Sphaerotilus sulfidivorans</name>
    <dbReference type="NCBI Taxonomy" id="639200"/>
    <lineage>
        <taxon>Bacteria</taxon>
        <taxon>Pseudomonadati</taxon>
        <taxon>Pseudomonadota</taxon>
        <taxon>Betaproteobacteria</taxon>
        <taxon>Burkholderiales</taxon>
        <taxon>Sphaerotilaceae</taxon>
        <taxon>Sphaerotilus</taxon>
    </lineage>
</organism>
<feature type="domain" description="CusB-like three alpha-helical bundle" evidence="5">
    <location>
        <begin position="205"/>
        <end position="256"/>
    </location>
</feature>
<keyword evidence="2" id="KW-0813">Transport</keyword>
<evidence type="ECO:0000256" key="4">
    <source>
        <dbReference type="ARBA" id="ARBA00023065"/>
    </source>
</evidence>